<gene>
    <name evidence="10 11" type="primary">crcB</name>
    <name evidence="10" type="synonym">fluC</name>
    <name evidence="11" type="ORF">E4V82_15490</name>
    <name evidence="12" type="ORF">HLQ16_08490</name>
</gene>
<dbReference type="RefSeq" id="WP_152752976.1">
    <property type="nucleotide sequence ID" value="NZ_CP077618.1"/>
</dbReference>
<keyword evidence="10" id="KW-0915">Sodium</keyword>
<dbReference type="Proteomes" id="UP000342249">
    <property type="component" value="Unassembled WGS sequence"/>
</dbReference>
<keyword evidence="10" id="KW-0479">Metal-binding</keyword>
<keyword evidence="4 10" id="KW-1133">Transmembrane helix</keyword>
<dbReference type="Pfam" id="PF02537">
    <property type="entry name" value="CRCB"/>
    <property type="match status" value="1"/>
</dbReference>
<evidence type="ECO:0000256" key="3">
    <source>
        <dbReference type="ARBA" id="ARBA00022692"/>
    </source>
</evidence>
<evidence type="ECO:0000256" key="2">
    <source>
        <dbReference type="ARBA" id="ARBA00022475"/>
    </source>
</evidence>
<feature type="transmembrane region" description="Helical" evidence="10">
    <location>
        <begin position="95"/>
        <end position="121"/>
    </location>
</feature>
<dbReference type="Proteomes" id="UP000531659">
    <property type="component" value="Unassembled WGS sequence"/>
</dbReference>
<dbReference type="PANTHER" id="PTHR28259:SF1">
    <property type="entry name" value="FLUORIDE EXPORT PROTEIN 1-RELATED"/>
    <property type="match status" value="1"/>
</dbReference>
<accession>A0A5N7IRB0</accession>
<reference evidence="11 13" key="1">
    <citation type="journal article" date="2019" name="Lett. Appl. Microbiol.">
        <title>A case of 'blown pack' spoilage of vacuum-packaged pork likely associated with Clostridium estertheticum in Canada.</title>
        <authorList>
            <person name="Zhang P."/>
            <person name="Ward P."/>
            <person name="McMullen L.M."/>
            <person name="Yang X."/>
        </authorList>
    </citation>
    <scope>NUCLEOTIDE SEQUENCE [LARGE SCALE GENOMIC DNA]</scope>
    <source>
        <strain evidence="11 13">MA19</strain>
    </source>
</reference>
<comment type="catalytic activity">
    <reaction evidence="8">
        <text>fluoride(in) = fluoride(out)</text>
        <dbReference type="Rhea" id="RHEA:76159"/>
        <dbReference type="ChEBI" id="CHEBI:17051"/>
    </reaction>
    <physiologicalReaction direction="left-to-right" evidence="8">
        <dbReference type="Rhea" id="RHEA:76160"/>
    </physiologicalReaction>
</comment>
<comment type="function">
    <text evidence="9 10">Fluoride-specific ion channel. Important for reducing fluoride concentration in the cell, thus reducing its toxicity.</text>
</comment>
<keyword evidence="10" id="KW-0813">Transport</keyword>
<organism evidence="11 13">
    <name type="scientific">Clostridium estertheticum</name>
    <dbReference type="NCBI Taxonomy" id="238834"/>
    <lineage>
        <taxon>Bacteria</taxon>
        <taxon>Bacillati</taxon>
        <taxon>Bacillota</taxon>
        <taxon>Clostridia</taxon>
        <taxon>Eubacteriales</taxon>
        <taxon>Clostridiaceae</taxon>
        <taxon>Clostridium</taxon>
    </lineage>
</organism>
<keyword evidence="5 10" id="KW-0472">Membrane</keyword>
<evidence type="ECO:0000256" key="8">
    <source>
        <dbReference type="ARBA" id="ARBA00035585"/>
    </source>
</evidence>
<keyword evidence="10" id="KW-0406">Ion transport</keyword>
<keyword evidence="6 10" id="KW-0407">Ion channel</keyword>
<keyword evidence="2 10" id="KW-1003">Cell membrane</keyword>
<dbReference type="AlphaFoldDB" id="A0A5N7IRB0"/>
<protein>
    <recommendedName>
        <fullName evidence="10">Fluoride-specific ion channel FluC</fullName>
    </recommendedName>
</protein>
<evidence type="ECO:0000313" key="12">
    <source>
        <dbReference type="EMBL" id="NNU75964.1"/>
    </source>
</evidence>
<sequence>MKKYTFIAIGGMLGAILRYVIKSIHIYHYKEVIPINTLLINISGTFLLSLILTIAFEIYEIDSDIRLGIATGFLGAFTTFSTLCKETVNLINQGYYYSSISYIGFSAMFGLAAAYFGVIVAREVVPIFITRNSPSDVD</sequence>
<feature type="binding site" evidence="10">
    <location>
        <position position="75"/>
    </location>
    <ligand>
        <name>Na(+)</name>
        <dbReference type="ChEBI" id="CHEBI:29101"/>
        <note>structural</note>
    </ligand>
</feature>
<evidence type="ECO:0000313" key="13">
    <source>
        <dbReference type="Proteomes" id="UP000342249"/>
    </source>
</evidence>
<proteinExistence type="inferred from homology"/>
<dbReference type="InterPro" id="IPR003691">
    <property type="entry name" value="FluC"/>
</dbReference>
<evidence type="ECO:0000256" key="5">
    <source>
        <dbReference type="ARBA" id="ARBA00023136"/>
    </source>
</evidence>
<comment type="activity regulation">
    <text evidence="10">Na(+) is not transported, but it plays an essential structural role and its presence is essential for fluoride channel function.</text>
</comment>
<evidence type="ECO:0000256" key="4">
    <source>
        <dbReference type="ARBA" id="ARBA00022989"/>
    </source>
</evidence>
<evidence type="ECO:0000256" key="6">
    <source>
        <dbReference type="ARBA" id="ARBA00023303"/>
    </source>
</evidence>
<evidence type="ECO:0000256" key="7">
    <source>
        <dbReference type="ARBA" id="ARBA00035120"/>
    </source>
</evidence>
<reference evidence="12 14" key="2">
    <citation type="submission" date="2020-05" db="EMBL/GenBank/DDBJ databases">
        <title>Complete genome of Clostridium estertheticum subspecies estertheticum, isolated from Vacuum packed lamb meat from New Zealand imported to Switzerland.</title>
        <authorList>
            <person name="Wambui J."/>
            <person name="Stevens M.J.A."/>
            <person name="Stephan R."/>
        </authorList>
    </citation>
    <scope>NUCLEOTIDE SEQUENCE [LARGE SCALE GENOMIC DNA]</scope>
    <source>
        <strain evidence="12 14">CEST001</strain>
    </source>
</reference>
<evidence type="ECO:0000256" key="1">
    <source>
        <dbReference type="ARBA" id="ARBA00004651"/>
    </source>
</evidence>
<dbReference type="GO" id="GO:0005886">
    <property type="term" value="C:plasma membrane"/>
    <property type="evidence" value="ECO:0007669"/>
    <property type="project" value="UniProtKB-SubCell"/>
</dbReference>
<dbReference type="GO" id="GO:0140114">
    <property type="term" value="P:cellular detoxification of fluoride"/>
    <property type="evidence" value="ECO:0007669"/>
    <property type="project" value="UniProtKB-UniRule"/>
</dbReference>
<feature type="transmembrane region" description="Helical" evidence="10">
    <location>
        <begin position="38"/>
        <end position="58"/>
    </location>
</feature>
<keyword evidence="3 10" id="KW-0812">Transmembrane</keyword>
<evidence type="ECO:0000256" key="10">
    <source>
        <dbReference type="HAMAP-Rule" id="MF_00454"/>
    </source>
</evidence>
<comment type="similarity">
    <text evidence="7 10">Belongs to the fluoride channel Fluc/FEX (TC 1.A.43) family.</text>
</comment>
<evidence type="ECO:0000313" key="11">
    <source>
        <dbReference type="EMBL" id="MPQ63509.1"/>
    </source>
</evidence>
<dbReference type="PANTHER" id="PTHR28259">
    <property type="entry name" value="FLUORIDE EXPORT PROTEIN 1-RELATED"/>
    <property type="match status" value="1"/>
</dbReference>
<dbReference type="HAMAP" id="MF_00454">
    <property type="entry name" value="FluC"/>
    <property type="match status" value="1"/>
</dbReference>
<dbReference type="NCBIfam" id="TIGR00494">
    <property type="entry name" value="crcB"/>
    <property type="match status" value="1"/>
</dbReference>
<comment type="caution">
    <text evidence="11">The sequence shown here is derived from an EMBL/GenBank/DDBJ whole genome shotgun (WGS) entry which is preliminary data.</text>
</comment>
<dbReference type="EMBL" id="SPSF01000035">
    <property type="protein sequence ID" value="MPQ63509.1"/>
    <property type="molecule type" value="Genomic_DNA"/>
</dbReference>
<evidence type="ECO:0000313" key="14">
    <source>
        <dbReference type="Proteomes" id="UP000531659"/>
    </source>
</evidence>
<comment type="subcellular location">
    <subcellularLocation>
        <location evidence="1 10">Cell membrane</location>
        <topology evidence="1 10">Multi-pass membrane protein</topology>
    </subcellularLocation>
</comment>
<feature type="binding site" evidence="10">
    <location>
        <position position="78"/>
    </location>
    <ligand>
        <name>Na(+)</name>
        <dbReference type="ChEBI" id="CHEBI:29101"/>
        <note>structural</note>
    </ligand>
</feature>
<dbReference type="GO" id="GO:0046872">
    <property type="term" value="F:metal ion binding"/>
    <property type="evidence" value="ECO:0007669"/>
    <property type="project" value="UniProtKB-KW"/>
</dbReference>
<name>A0A5N7IRB0_9CLOT</name>
<feature type="transmembrane region" description="Helical" evidence="10">
    <location>
        <begin position="65"/>
        <end position="83"/>
    </location>
</feature>
<evidence type="ECO:0000256" key="9">
    <source>
        <dbReference type="ARBA" id="ARBA00049940"/>
    </source>
</evidence>
<dbReference type="GO" id="GO:0062054">
    <property type="term" value="F:fluoride channel activity"/>
    <property type="evidence" value="ECO:0007669"/>
    <property type="project" value="UniProtKB-UniRule"/>
</dbReference>
<dbReference type="EMBL" id="JABEYB010000005">
    <property type="protein sequence ID" value="NNU75964.1"/>
    <property type="molecule type" value="Genomic_DNA"/>
</dbReference>